<keyword evidence="1" id="KW-0732">Signal</keyword>
<dbReference type="Proteomes" id="UP001152747">
    <property type="component" value="Unassembled WGS sequence"/>
</dbReference>
<dbReference type="EMBL" id="CANHGI010000002">
    <property type="protein sequence ID" value="CAI5443068.1"/>
    <property type="molecule type" value="Genomic_DNA"/>
</dbReference>
<organism evidence="2 3">
    <name type="scientific">Caenorhabditis angaria</name>
    <dbReference type="NCBI Taxonomy" id="860376"/>
    <lineage>
        <taxon>Eukaryota</taxon>
        <taxon>Metazoa</taxon>
        <taxon>Ecdysozoa</taxon>
        <taxon>Nematoda</taxon>
        <taxon>Chromadorea</taxon>
        <taxon>Rhabditida</taxon>
        <taxon>Rhabditina</taxon>
        <taxon>Rhabditomorpha</taxon>
        <taxon>Rhabditoidea</taxon>
        <taxon>Rhabditidae</taxon>
        <taxon>Peloderinae</taxon>
        <taxon>Caenorhabditis</taxon>
    </lineage>
</organism>
<evidence type="ECO:0000313" key="2">
    <source>
        <dbReference type="EMBL" id="CAI5443068.1"/>
    </source>
</evidence>
<evidence type="ECO:0000313" key="3">
    <source>
        <dbReference type="Proteomes" id="UP001152747"/>
    </source>
</evidence>
<gene>
    <name evidence="2" type="ORF">CAMP_LOCUS5705</name>
</gene>
<evidence type="ECO:0000256" key="1">
    <source>
        <dbReference type="SAM" id="SignalP"/>
    </source>
</evidence>
<accession>A0A9P1IEC6</accession>
<sequence length="136" mass="15965">MLKITAFFLLIMILLSSNQILCSDDTSTQKFLAKFQEHLKRGFRVAISAKFARGFYMHSGNITYNRDQIVHFLMDKKRNFEEISIFNSTSRTEGESQHLVYLKVVPKNGKNRFFEIYLTLLRFADYYILGGNEIFN</sequence>
<comment type="caution">
    <text evidence="2">The sequence shown here is derived from an EMBL/GenBank/DDBJ whole genome shotgun (WGS) entry which is preliminary data.</text>
</comment>
<protein>
    <recommendedName>
        <fullName evidence="4">Secreted protein</fullName>
    </recommendedName>
</protein>
<reference evidence="2" key="1">
    <citation type="submission" date="2022-11" db="EMBL/GenBank/DDBJ databases">
        <authorList>
            <person name="Kikuchi T."/>
        </authorList>
    </citation>
    <scope>NUCLEOTIDE SEQUENCE</scope>
    <source>
        <strain evidence="2">PS1010</strain>
    </source>
</reference>
<proteinExistence type="predicted"/>
<keyword evidence="3" id="KW-1185">Reference proteome</keyword>
<feature type="chain" id="PRO_5040312635" description="Secreted protein" evidence="1">
    <location>
        <begin position="23"/>
        <end position="136"/>
    </location>
</feature>
<name>A0A9P1IEC6_9PELO</name>
<feature type="signal peptide" evidence="1">
    <location>
        <begin position="1"/>
        <end position="22"/>
    </location>
</feature>
<evidence type="ECO:0008006" key="4">
    <source>
        <dbReference type="Google" id="ProtNLM"/>
    </source>
</evidence>
<dbReference type="AlphaFoldDB" id="A0A9P1IEC6"/>